<name>A0AAU7VM59_9FIRM</name>
<evidence type="ECO:0000313" key="1">
    <source>
        <dbReference type="EMBL" id="XBX75142.1"/>
    </source>
</evidence>
<dbReference type="RefSeq" id="WP_350343887.1">
    <property type="nucleotide sequence ID" value="NZ_CP158367.1"/>
</dbReference>
<accession>A0AAU7VM59</accession>
<proteinExistence type="predicted"/>
<dbReference type="EMBL" id="CP158367">
    <property type="protein sequence ID" value="XBX75142.1"/>
    <property type="molecule type" value="Genomic_DNA"/>
</dbReference>
<dbReference type="AlphaFoldDB" id="A0AAU7VM59"/>
<reference evidence="1" key="2">
    <citation type="submission" date="2024-06" db="EMBL/GenBank/DDBJ databases">
        <authorList>
            <person name="Petrova K.O."/>
            <person name="Toshchakov S.V."/>
            <person name="Boltjanskaja Y.V."/>
            <person name="Kevbrin V."/>
        </authorList>
    </citation>
    <scope>NUCLEOTIDE SEQUENCE</scope>
    <source>
        <strain evidence="1">Z-910T</strain>
    </source>
</reference>
<organism evidence="1">
    <name type="scientific">Proteinivorax tanatarense</name>
    <dbReference type="NCBI Taxonomy" id="1260629"/>
    <lineage>
        <taxon>Bacteria</taxon>
        <taxon>Bacillati</taxon>
        <taxon>Bacillota</taxon>
        <taxon>Clostridia</taxon>
        <taxon>Eubacteriales</taxon>
        <taxon>Proteinivoracaceae</taxon>
        <taxon>Proteinivorax</taxon>
    </lineage>
</organism>
<gene>
    <name evidence="1" type="ORF">PRVXT_000248</name>
</gene>
<reference evidence="1" key="1">
    <citation type="journal article" date="2013" name="Extremophiles">
        <title>Proteinivorax tanatarense gen. nov., sp. nov., an anaerobic, haloalkaliphilic, proteolytic bacterium isolated from a decaying algal bloom, and proposal of Proteinivoraceae fam. nov.</title>
        <authorList>
            <person name="Kevbrin V."/>
            <person name="Boltyanskaya Y."/>
            <person name="Zhilina T."/>
            <person name="Kolganova T."/>
            <person name="Lavrentjeva E."/>
            <person name="Kuznetsov B."/>
        </authorList>
    </citation>
    <scope>NUCLEOTIDE SEQUENCE</scope>
    <source>
        <strain evidence="1">Z-910T</strain>
    </source>
</reference>
<protein>
    <submittedName>
        <fullName evidence="1">Uncharacterized protein</fullName>
    </submittedName>
</protein>
<sequence>MLVEQGYIYVMYRKTTEDTLPIHPPPKEGGDFLANEVNEMKCLYSLSSQETTDFQFLKR</sequence>